<keyword evidence="4" id="KW-0833">Ubl conjugation pathway</keyword>
<dbReference type="GO" id="GO:0006508">
    <property type="term" value="P:proteolysis"/>
    <property type="evidence" value="ECO:0007669"/>
    <property type="project" value="UniProtKB-KW"/>
</dbReference>
<organism evidence="11 12">
    <name type="scientific">Orbilia brochopaga</name>
    <dbReference type="NCBI Taxonomy" id="3140254"/>
    <lineage>
        <taxon>Eukaryota</taxon>
        <taxon>Fungi</taxon>
        <taxon>Dikarya</taxon>
        <taxon>Ascomycota</taxon>
        <taxon>Pezizomycotina</taxon>
        <taxon>Orbiliomycetes</taxon>
        <taxon>Orbiliales</taxon>
        <taxon>Orbiliaceae</taxon>
        <taxon>Orbilia</taxon>
    </lineage>
</organism>
<evidence type="ECO:0000259" key="9">
    <source>
        <dbReference type="Pfam" id="PF12359"/>
    </source>
</evidence>
<dbReference type="Proteomes" id="UP001375240">
    <property type="component" value="Unassembled WGS sequence"/>
</dbReference>
<dbReference type="Pfam" id="PF12340">
    <property type="entry name" value="DUF3638"/>
    <property type="match status" value="1"/>
</dbReference>
<protein>
    <recommendedName>
        <fullName evidence="2">ubiquitinyl hydrolase 1</fullName>
        <ecNumber evidence="2">3.4.19.12</ecNumber>
    </recommendedName>
</protein>
<dbReference type="Pfam" id="PF12359">
    <property type="entry name" value="DUF3645"/>
    <property type="match status" value="1"/>
</dbReference>
<dbReference type="EC" id="3.4.19.12" evidence="2"/>
<name>A0AAV9UWN8_9PEZI</name>
<evidence type="ECO:0000259" key="8">
    <source>
        <dbReference type="Pfam" id="PF12340"/>
    </source>
</evidence>
<evidence type="ECO:0000313" key="12">
    <source>
        <dbReference type="Proteomes" id="UP001375240"/>
    </source>
</evidence>
<dbReference type="PANTHER" id="PTHR13367">
    <property type="entry name" value="UBIQUITIN THIOESTERASE"/>
    <property type="match status" value="1"/>
</dbReference>
<evidence type="ECO:0000256" key="7">
    <source>
        <dbReference type="SAM" id="MobiDB-lite"/>
    </source>
</evidence>
<dbReference type="GO" id="GO:0004843">
    <property type="term" value="F:cysteine-type deubiquitinase activity"/>
    <property type="evidence" value="ECO:0007669"/>
    <property type="project" value="UniProtKB-EC"/>
</dbReference>
<keyword evidence="3" id="KW-0645">Protease</keyword>
<proteinExistence type="predicted"/>
<dbReference type="PANTHER" id="PTHR13367:SF33">
    <property type="entry name" value="P-LOOP CONTAINING NUCLEOSIDE TRIPHOSPHATE HYDROLASE PROTEIN"/>
    <property type="match status" value="1"/>
</dbReference>
<evidence type="ECO:0000256" key="3">
    <source>
        <dbReference type="ARBA" id="ARBA00022670"/>
    </source>
</evidence>
<feature type="region of interest" description="Disordered" evidence="7">
    <location>
        <begin position="2822"/>
        <end position="2846"/>
    </location>
</feature>
<sequence length="3103" mass="355868">MSLDPNKSGLDQSQVEFLTQHLVLPPKLPQARPGNLHDREAELIKFVARVVTKYTSSLPDTSDDGNELQVASKLLKAMACVHDPHRDFRNQLKSAITNLHHGDAFALHVPAQNAGIIFRRDQDFLRSEAFEVSPVPEAVVNCQGRLKCTYPGPVTQIPWNDASDPAFLTELTSFLHHMSFHEFSKETLASSQKGGNNLSETRSVADPRYIVELFTGMMRGIGAQVDSKNDRITKNIRDEVNWSDAELPWRRSGLWLVARVALQTTLSRLQYKLLMLEIIRCVLAVQISPRNKIDSHYISCTSKKLARRVQKLGNSIPDALLQTVLKTTQDASCLLQERWDSSIKSSQRQVEWPSELGAPVNIAANTHLAIPKVSAWFEERVAFFQNPVISSQGIADPIERARHTSVSAFAVITKGSEVETALSVVDFENWIKNNLETWCSSNNDQTIVEVLTSKIVYYHETASEIYIDRNILDTSTMILTIMEMWVELDRATCRIIPLLSSYSPEIPRGLLEPLLLVQKVDMIRMDAIEEYLRIRRSNSRSTPSIYESAPCAASFASRYYDQNPGLHDLRRRIEQRGASDRANKRAELRRVTAQYTEYLSKAQGLEHENRVNRRGYSYHDTYYCSKCSWQRSAESLRIDAHEWPLPSFEVGIKAVVFELDPPPSFVSWRDITYYIMMQVCRPEAQESADRESENIDWHAIDDWDVLRGHRTNRLARRVALVSAAKPLARSHYKTRSLPASESDVLLNHCGKYRLFDTEHPEWIEDRHKICTLTHLCRSKLIDEGYKVLEYAVNDVEHSQNKVIAEQSLCPESITLREYIAFGSLRSGRNLQWHNMLVELRKDDLSFKKDAVFKLILHAACHAGPRSAGEHWHRDSHIPLSKAEFSRELLATLRQCLAAIKENWEQARTLSVLVLLAQRLASCGHWSVQAETVEFLRDVRKTCNPWVQSIRKKLEEAESAVRIEEFRYWLLRIAGIQCSTFNVDGAVRVREDPFATAFASQQDVVEFLVCQNTIYEMCMGNLSSVPSGLRFLLEADRRFAIIAEPYIQRLLSQDPDILTLVCGKLLPTYTIGGSWRRLGYSAERWWRIESRSKGTKTTTIHFNVLQGKLLVDGKLKGRVPEEYYNHPTYKRLLGTRILDVIPSEQPGMSYQTKHEHCGVVLHFHMENASSDLIIRKDDGELHEFIPAEKFYDGIPRPIILGSTQWLNLNQRTIVFRHGSKPFKVFQPTDDWILENSSRQWIMKRRDQKLLNVVASIHQAVYKALGTIESMDYIIVTTDECNSLINIALPRYKLEFFINESHQIECRSLRGWILARDQSVGTFIGLNNYLKLRSESDHSDRESILVPFGDIYPALHSTGHHASINIKAPDGDRSYTVYHIDKYLKRLRDDGTLEARYTRLYLHALCSNILPDRLTGRSGVDEALDGLRNAASFSFQYLREAEAKILRDISKLTLKRSFYPAHKQVMIQTTWLESLPVWVQDERFYPLVNEIFEDWHRRQFLIENSEPWILRGRGSEELVARARYHNSVFQQGDPFADLRDGASQKHVLRHLPGEGEAYAQDIAHAAYQWEQTQDLNADLVPFFMREGYVAGRFDDARLGYSDDWSSSDPVGRWCTLYELCREATKGDRFSILFMFSTFVYRKHSVQKYLKSLLAIAASGSFRNLPVPRYPHFNPSTGLEPSTSDIKYLIQNKASNYDDTAYASGQRVSRRYGEEDSSYYRRAYQEYETDLDIQSTEATREIMNQWPCESVESPSERWYILRVYLAMDQVKKRFLTCFRNRAFFTHLGSVEAKLRQLGGDAQRLQSLDWSTCGTFYEESSGMEISRVRYSISLRDLLARIPAPRSLSERHSRTLSDSLDQDSGHEELALSDSPALHNIINRLQKSSEPFAGQYASDLLQSLNALERCHTSGTIKDQASEEEKISNLKTESASKVKLLSARISSALAPNTPQEQLLHYAGLWPSSNVVEVIQNLRLKERKHLSTEWEDIILDLGKFLTLQQRADRLYQLFKTGLLQEYKKECSNRGRQNWSPKDYADWLLLEIDSEMLIRPVQAEIGLAMMDNRDDSNAVMQLNMGEGKSAIIVPAVVAALADTTRLVRSIVLKPLSTQMFQILVQRLSGLCDRRIYFLPFFRGLDLTSSDIEKIKRLYEDCRLNGDILLALPEHLLSFKLMGLEKLMRGDEDLARPLLDAQQWLEHHTRDVLDESDEILHIRYQLIYTMGAQQTLEGGQDRWTMVEEVLDLLQDIAKEFATTRPDALEIGATDGSRFPLIRIIDKRYGKKMLSEMARRICQKGATRVPSIASKLKFLIAEMRARALRFITSKDITLEEQHTLLTSCEHLKTQLLVLRGLIAEGVLLFVLRDKRYRVDFGLDTTRSRLAVPYRAKDRPALKAEFGHPEVVLTLTCLTYYYGGLTNSNLRDCFDLLMKSDDPELTYQTWTKRSTKVPETLKSLRGLNLLDEDQLQKDIFPFFRYNKDVIDFYLSQLIFPREAKGFPYKLSTSGWDVAERKGHNTTGFSGTNDNRYLLPTSIRQLDLPEQRHTNSLVLTNILRSENSTVIRAHEDNARLTADRMLKKIVELTPKVKVLLDVGAQILELDNWQVARKWLNHETSNDILGAVFFGNDDELLVMMKGGRVEPFLSSALSKQLDRLLVYLDEAHTRGTDLKLPIGSRAAVTLGPNLPKDKFVQGCMRMRKLGDGHSLAFLVPPDIYTQIQTAVNKGFTDDVECSDILLWTMLESCRQIQHGFAIWADQGRQYLKRKIGWDSLRSNPDTKLSSLEAFMMEPEALPLVDMYGVQDERRGPDQIIPSGDDLRQINGRLEEFHVSTSKSVRVQEEQEREVDHEVEEETNIERPGLVKPREPSVCKALIALAQRGEFARGESSLKNAFSVFQDTSARDVLELEPWGSDLYITDDCAETIMRYKEDDTDDYLRPVRWIVSLKNDEALILISPHEANELMPQFRTSEFCRLHCYAPRSSRTMKTLEQLDLCPITSVPSTITWTPDIKTCMTLNLFAGQLFFKNMEYYEQLCRFLSLYYRNISGSIARGSDGWISNETRRRLDLAADTQFTRSPIPLIREITNMRRKGQGFNSTHLGRLLNAEEMDAEDFD</sequence>
<comment type="caution">
    <text evidence="11">The sequence shown here is derived from an EMBL/GenBank/DDBJ whole genome shotgun (WGS) entry which is preliminary data.</text>
</comment>
<evidence type="ECO:0000256" key="1">
    <source>
        <dbReference type="ARBA" id="ARBA00000707"/>
    </source>
</evidence>
<accession>A0AAV9UWN8</accession>
<feature type="domain" description="DUF6606" evidence="10">
    <location>
        <begin position="19"/>
        <end position="283"/>
    </location>
</feature>
<keyword evidence="5" id="KW-0378">Hydrolase</keyword>
<evidence type="ECO:0000313" key="11">
    <source>
        <dbReference type="EMBL" id="KAK6346851.1"/>
    </source>
</evidence>
<evidence type="ECO:0000256" key="6">
    <source>
        <dbReference type="ARBA" id="ARBA00022807"/>
    </source>
</evidence>
<evidence type="ECO:0000256" key="4">
    <source>
        <dbReference type="ARBA" id="ARBA00022786"/>
    </source>
</evidence>
<comment type="catalytic activity">
    <reaction evidence="1">
        <text>Thiol-dependent hydrolysis of ester, thioester, amide, peptide and isopeptide bonds formed by the C-terminal Gly of ubiquitin (a 76-residue protein attached to proteins as an intracellular targeting signal).</text>
        <dbReference type="EC" id="3.4.19.12"/>
    </reaction>
</comment>
<feature type="domain" description="DUF3638" evidence="8">
    <location>
        <begin position="2024"/>
        <end position="2245"/>
    </location>
</feature>
<keyword evidence="12" id="KW-1185">Reference proteome</keyword>
<feature type="compositionally biased region" description="Basic and acidic residues" evidence="7">
    <location>
        <begin position="2827"/>
        <end position="2837"/>
    </location>
</feature>
<dbReference type="Pfam" id="PF20255">
    <property type="entry name" value="DUF6606"/>
    <property type="match status" value="1"/>
</dbReference>
<evidence type="ECO:0000256" key="5">
    <source>
        <dbReference type="ARBA" id="ARBA00022801"/>
    </source>
</evidence>
<evidence type="ECO:0000259" key="10">
    <source>
        <dbReference type="Pfam" id="PF20255"/>
    </source>
</evidence>
<dbReference type="EMBL" id="JAVHNQ010000005">
    <property type="protein sequence ID" value="KAK6346851.1"/>
    <property type="molecule type" value="Genomic_DNA"/>
</dbReference>
<reference evidence="11 12" key="1">
    <citation type="submission" date="2019-10" db="EMBL/GenBank/DDBJ databases">
        <authorList>
            <person name="Palmer J.M."/>
        </authorList>
    </citation>
    <scope>NUCLEOTIDE SEQUENCE [LARGE SCALE GENOMIC DNA]</scope>
    <source>
        <strain evidence="11 12">TWF696</strain>
    </source>
</reference>
<dbReference type="InterPro" id="IPR022105">
    <property type="entry name" value="DUF3645"/>
</dbReference>
<feature type="domain" description="DUF3645" evidence="9">
    <location>
        <begin position="2368"/>
        <end position="2400"/>
    </location>
</feature>
<gene>
    <name evidence="11" type="ORF">TWF696_006957</name>
</gene>
<dbReference type="InterPro" id="IPR022099">
    <property type="entry name" value="DUF3638"/>
</dbReference>
<dbReference type="InterPro" id="IPR046541">
    <property type="entry name" value="DUF6606"/>
</dbReference>
<evidence type="ECO:0000256" key="2">
    <source>
        <dbReference type="ARBA" id="ARBA00012759"/>
    </source>
</evidence>
<dbReference type="InterPro" id="IPR051346">
    <property type="entry name" value="OTU_Deubiquitinase"/>
</dbReference>
<keyword evidence="6" id="KW-0788">Thiol protease</keyword>